<dbReference type="STRING" id="93625.A0A409XMG2"/>
<evidence type="ECO:0000256" key="1">
    <source>
        <dbReference type="ARBA" id="ARBA00023002"/>
    </source>
</evidence>
<feature type="domain" description="NAD-dependent epimerase/dehydratase" evidence="3">
    <location>
        <begin position="324"/>
        <end position="596"/>
    </location>
</feature>
<protein>
    <recommendedName>
        <fullName evidence="3">NAD-dependent epimerase/dehydratase domain-containing protein</fullName>
    </recommendedName>
</protein>
<comment type="similarity">
    <text evidence="2">Belongs to the NAD(P)-dependent epimerase/dehydratase family. Dihydroflavonol-4-reductase subfamily.</text>
</comment>
<proteinExistence type="inferred from homology"/>
<dbReference type="Pfam" id="PF01370">
    <property type="entry name" value="Epimerase"/>
    <property type="match status" value="2"/>
</dbReference>
<accession>A0A409XMG2</accession>
<dbReference type="InterPro" id="IPR050425">
    <property type="entry name" value="NAD(P)_dehydrat-like"/>
</dbReference>
<dbReference type="AlphaFoldDB" id="A0A409XMG2"/>
<name>A0A409XMG2_PSICY</name>
<dbReference type="SUPFAM" id="SSF51735">
    <property type="entry name" value="NAD(P)-binding Rossmann-fold domains"/>
    <property type="match status" value="2"/>
</dbReference>
<sequence length="673" mass="74557">MWVIRTLLEEGYTIRGAVRSKEKGEYLRNYFERWREKVEWTVVPDISKDSAFYEAVKGVDAIIHTASPLPSSNPEPDYTIKPAVHGTVGILTSALKYGTNVKRIVLTSSCSAIINVVTKPTAMFDETNWADEAVQAVKEKGKDNPDMVKYRASKVLAERAAWEFCYQHKNEIGWDLVALNPPHPPLQKADSPAGLNSSMRKLWGNISQERSDDFLKVSYGYIDVRDVAAAHVAALQKEAAGGERIIIANGDTTYSVAPELFTSGVLQRGNPRLEKTILYVYNPEKGKRVLGIKYRSFEETLKDTLAEFGARAMPTVLPVTSARVLVTGANGYIAMWVIRTLLEQGYTVRGAVRSEEKGKHLKEYFSNYGDKVECFIILLRSAGRGQNAMLDAYEQCGQDGAFDEAVKGVDAIEHTASPLPSSNPDPNDTIKPAVQGTLAVLKSAYKYGSKVKRIVLTSSAGAIINPVTKPTAVFDETHWADTYVQDIKEKGKDNPDIVKYRASKVLAERAAWDYYNEHKGDVGWDLVALNPPLVVGPPLQRVDTPDNLNSSLDTWWKNISKEKPVDILKTSYGYIDVRDIAAAHVVALQKESAGGERIIVSNGNIVHSLKPELYSSGVLPRGKPDLDKTILFTYNPEKGKRILGLKYRGLEEMISDTLGDFEARGWLKPQSNA</sequence>
<dbReference type="PANTHER" id="PTHR10366:SF564">
    <property type="entry name" value="STEROL-4-ALPHA-CARBOXYLATE 3-DEHYDROGENASE, DECARBOXYLATING"/>
    <property type="match status" value="1"/>
</dbReference>
<keyword evidence="1" id="KW-0560">Oxidoreductase</keyword>
<dbReference type="InterPro" id="IPR001509">
    <property type="entry name" value="Epimerase_deHydtase"/>
</dbReference>
<feature type="domain" description="NAD-dependent epimerase/dehydratase" evidence="3">
    <location>
        <begin position="3"/>
        <end position="245"/>
    </location>
</feature>
<evidence type="ECO:0000313" key="5">
    <source>
        <dbReference type="Proteomes" id="UP000283269"/>
    </source>
</evidence>
<dbReference type="OrthoDB" id="2735536at2759"/>
<dbReference type="InParanoid" id="A0A409XMG2"/>
<reference evidence="4 5" key="1">
    <citation type="journal article" date="2018" name="Evol. Lett.">
        <title>Horizontal gene cluster transfer increased hallucinogenic mushroom diversity.</title>
        <authorList>
            <person name="Reynolds H.T."/>
            <person name="Vijayakumar V."/>
            <person name="Gluck-Thaler E."/>
            <person name="Korotkin H.B."/>
            <person name="Matheny P.B."/>
            <person name="Slot J.C."/>
        </authorList>
    </citation>
    <scope>NUCLEOTIDE SEQUENCE [LARGE SCALE GENOMIC DNA]</scope>
    <source>
        <strain evidence="4 5">2631</strain>
    </source>
</reference>
<comment type="caution">
    <text evidence="4">The sequence shown here is derived from an EMBL/GenBank/DDBJ whole genome shotgun (WGS) entry which is preliminary data.</text>
</comment>
<keyword evidence="5" id="KW-1185">Reference proteome</keyword>
<evidence type="ECO:0000259" key="3">
    <source>
        <dbReference type="Pfam" id="PF01370"/>
    </source>
</evidence>
<dbReference type="Proteomes" id="UP000283269">
    <property type="component" value="Unassembled WGS sequence"/>
</dbReference>
<dbReference type="PANTHER" id="PTHR10366">
    <property type="entry name" value="NAD DEPENDENT EPIMERASE/DEHYDRATASE"/>
    <property type="match status" value="1"/>
</dbReference>
<dbReference type="GO" id="GO:0016616">
    <property type="term" value="F:oxidoreductase activity, acting on the CH-OH group of donors, NAD or NADP as acceptor"/>
    <property type="evidence" value="ECO:0007669"/>
    <property type="project" value="TreeGrafter"/>
</dbReference>
<dbReference type="FunCoup" id="A0A409XMG2">
    <property type="interactions" value="66"/>
</dbReference>
<dbReference type="Gene3D" id="3.40.50.720">
    <property type="entry name" value="NAD(P)-binding Rossmann-like Domain"/>
    <property type="match status" value="2"/>
</dbReference>
<dbReference type="EMBL" id="NHYD01001195">
    <property type="protein sequence ID" value="PPQ91972.1"/>
    <property type="molecule type" value="Genomic_DNA"/>
</dbReference>
<evidence type="ECO:0000313" key="4">
    <source>
        <dbReference type="EMBL" id="PPQ91972.1"/>
    </source>
</evidence>
<organism evidence="4 5">
    <name type="scientific">Psilocybe cyanescens</name>
    <dbReference type="NCBI Taxonomy" id="93625"/>
    <lineage>
        <taxon>Eukaryota</taxon>
        <taxon>Fungi</taxon>
        <taxon>Dikarya</taxon>
        <taxon>Basidiomycota</taxon>
        <taxon>Agaricomycotina</taxon>
        <taxon>Agaricomycetes</taxon>
        <taxon>Agaricomycetidae</taxon>
        <taxon>Agaricales</taxon>
        <taxon>Agaricineae</taxon>
        <taxon>Strophariaceae</taxon>
        <taxon>Psilocybe</taxon>
    </lineage>
</organism>
<dbReference type="InterPro" id="IPR036291">
    <property type="entry name" value="NAD(P)-bd_dom_sf"/>
</dbReference>
<evidence type="ECO:0000256" key="2">
    <source>
        <dbReference type="ARBA" id="ARBA00023445"/>
    </source>
</evidence>
<gene>
    <name evidence="4" type="ORF">CVT25_004547</name>
</gene>